<keyword evidence="2" id="KW-1003">Cell membrane</keyword>
<dbReference type="GeneID" id="3855373"/>
<dbReference type="RefSeq" id="WP_011406313.1">
    <property type="nucleotide sequence ID" value="NZ_CATZNA010000090.1"/>
</dbReference>
<organism evidence="8 9">
    <name type="scientific">Methanosphaera stadtmanae</name>
    <dbReference type="NCBI Taxonomy" id="2317"/>
    <lineage>
        <taxon>Archaea</taxon>
        <taxon>Methanobacteriati</taxon>
        <taxon>Methanobacteriota</taxon>
        <taxon>Methanomada group</taxon>
        <taxon>Methanobacteria</taxon>
        <taxon>Methanobacteriales</taxon>
        <taxon>Methanobacteriaceae</taxon>
        <taxon>Methanosphaera</taxon>
    </lineage>
</organism>
<dbReference type="Pfam" id="PF01757">
    <property type="entry name" value="Acyl_transf_3"/>
    <property type="match status" value="1"/>
</dbReference>
<feature type="domain" description="Acyltransferase 3" evidence="7">
    <location>
        <begin position="9"/>
        <end position="344"/>
    </location>
</feature>
<comment type="caution">
    <text evidence="8">The sequence shown here is derived from an EMBL/GenBank/DDBJ whole genome shotgun (WGS) entry which is preliminary data.</text>
</comment>
<dbReference type="PANTHER" id="PTHR40074">
    <property type="entry name" value="O-ACETYLTRANSFERASE WECH"/>
    <property type="match status" value="1"/>
</dbReference>
<dbReference type="OMA" id="YAWMLLG"/>
<dbReference type="PANTHER" id="PTHR40074:SF2">
    <property type="entry name" value="O-ACETYLTRANSFERASE WECH"/>
    <property type="match status" value="1"/>
</dbReference>
<reference evidence="8 9" key="1">
    <citation type="submission" date="2017-05" db="EMBL/GenBank/DDBJ databases">
        <title>Host range expansion of the Methanosphaera genus to humans and monogastric animals involves recent and extensive reduction in genome content.</title>
        <authorList>
            <person name="Hoedt E.C."/>
            <person name="Volmer J.G."/>
            <person name="Parks D.H."/>
            <person name="Rosewarne C.P."/>
            <person name="Denman S.E."/>
            <person name="Mcsweeney C.S."/>
            <person name="O Cuiv P."/>
            <person name="Hugenholtz P."/>
            <person name="Tyson G.W."/>
            <person name="Morrison M."/>
        </authorList>
    </citation>
    <scope>NUCLEOTIDE SEQUENCE [LARGE SCALE GENOMIC DNA]</scope>
    <source>
        <strain evidence="8 9">PA5</strain>
    </source>
</reference>
<feature type="transmembrane region" description="Helical" evidence="6">
    <location>
        <begin position="12"/>
        <end position="31"/>
    </location>
</feature>
<accession>A0A328Q9K9</accession>
<evidence type="ECO:0000259" key="7">
    <source>
        <dbReference type="Pfam" id="PF01757"/>
    </source>
</evidence>
<feature type="transmembrane region" description="Helical" evidence="6">
    <location>
        <begin position="177"/>
        <end position="195"/>
    </location>
</feature>
<evidence type="ECO:0000256" key="6">
    <source>
        <dbReference type="SAM" id="Phobius"/>
    </source>
</evidence>
<feature type="transmembrane region" description="Helical" evidence="6">
    <location>
        <begin position="82"/>
        <end position="102"/>
    </location>
</feature>
<feature type="transmembrane region" description="Helical" evidence="6">
    <location>
        <begin position="122"/>
        <end position="139"/>
    </location>
</feature>
<feature type="transmembrane region" description="Helical" evidence="6">
    <location>
        <begin position="247"/>
        <end position="269"/>
    </location>
</feature>
<comment type="subcellular location">
    <subcellularLocation>
        <location evidence="1">Cell membrane</location>
        <topology evidence="1">Multi-pass membrane protein</topology>
    </subcellularLocation>
</comment>
<dbReference type="GO" id="GO:0016413">
    <property type="term" value="F:O-acetyltransferase activity"/>
    <property type="evidence" value="ECO:0007669"/>
    <property type="project" value="TreeGrafter"/>
</dbReference>
<dbReference type="GO" id="GO:0009246">
    <property type="term" value="P:enterobacterial common antigen biosynthetic process"/>
    <property type="evidence" value="ECO:0007669"/>
    <property type="project" value="TreeGrafter"/>
</dbReference>
<gene>
    <name evidence="8" type="ORF">CA615_03475</name>
</gene>
<proteinExistence type="predicted"/>
<keyword evidence="3 6" id="KW-0812">Transmembrane</keyword>
<evidence type="ECO:0000256" key="2">
    <source>
        <dbReference type="ARBA" id="ARBA00022475"/>
    </source>
</evidence>
<feature type="transmembrane region" description="Helical" evidence="6">
    <location>
        <begin position="207"/>
        <end position="227"/>
    </location>
</feature>
<evidence type="ECO:0000256" key="5">
    <source>
        <dbReference type="ARBA" id="ARBA00023136"/>
    </source>
</evidence>
<evidence type="ECO:0000256" key="4">
    <source>
        <dbReference type="ARBA" id="ARBA00022989"/>
    </source>
</evidence>
<evidence type="ECO:0000313" key="8">
    <source>
        <dbReference type="EMBL" id="RAP03198.1"/>
    </source>
</evidence>
<dbReference type="InterPro" id="IPR002656">
    <property type="entry name" value="Acyl_transf_3_dom"/>
</dbReference>
<dbReference type="GO" id="GO:0005886">
    <property type="term" value="C:plasma membrane"/>
    <property type="evidence" value="ECO:0007669"/>
    <property type="project" value="UniProtKB-SubCell"/>
</dbReference>
<evidence type="ECO:0000256" key="3">
    <source>
        <dbReference type="ARBA" id="ARBA00022692"/>
    </source>
</evidence>
<sequence>MGDNKSRIIYIDQLRTISIIWLVLINVAFIFKCQNMTTLEEYVLFSSFAFGVPIFLMLLGELMLDRDYSNLEFFFKNSFFRILVPFLLWNSIMAVLATSLNYSNFGLNIGTLITFASNFMTQHWYAWMLLGIYLSLPILSEFIRKWQLKGAEYYLILAIIASIIYQCLAYVNSPSYFNLTFFIGPLIYLFSGYYLENKKINLDDNKLVIMGLILTVISTAIIIYDMIVINHMTFTLLLHHYNFYTHSYLDVSVIVLVQATGIFLVFKYINKDVSGILLKIKNILHNKWILDFTTSISRSCYGIYLTHQSILMLLTLIFSLDQTNEMYGIPIISIVTLISSWLLMLLLKKVGIPTKYIGYD</sequence>
<dbReference type="Proteomes" id="UP000248557">
    <property type="component" value="Unassembled WGS sequence"/>
</dbReference>
<keyword evidence="4 6" id="KW-1133">Transmembrane helix</keyword>
<dbReference type="AlphaFoldDB" id="A0A328Q9K9"/>
<protein>
    <recommendedName>
        <fullName evidence="7">Acyltransferase 3 domain-containing protein</fullName>
    </recommendedName>
</protein>
<keyword evidence="5 6" id="KW-0472">Membrane</keyword>
<feature type="transmembrane region" description="Helical" evidence="6">
    <location>
        <begin position="301"/>
        <end position="320"/>
    </location>
</feature>
<feature type="transmembrane region" description="Helical" evidence="6">
    <location>
        <begin position="151"/>
        <end position="171"/>
    </location>
</feature>
<feature type="transmembrane region" description="Helical" evidence="6">
    <location>
        <begin position="43"/>
        <end position="62"/>
    </location>
</feature>
<dbReference type="EMBL" id="NGJK01000033">
    <property type="protein sequence ID" value="RAP03198.1"/>
    <property type="molecule type" value="Genomic_DNA"/>
</dbReference>
<feature type="transmembrane region" description="Helical" evidence="6">
    <location>
        <begin position="326"/>
        <end position="347"/>
    </location>
</feature>
<name>A0A328Q9K9_9EURY</name>
<evidence type="ECO:0000256" key="1">
    <source>
        <dbReference type="ARBA" id="ARBA00004651"/>
    </source>
</evidence>
<evidence type="ECO:0000313" key="9">
    <source>
        <dbReference type="Proteomes" id="UP000248557"/>
    </source>
</evidence>